<accession>A0ABQ1HKL4</accession>
<dbReference type="InterPro" id="IPR036388">
    <property type="entry name" value="WH-like_DNA-bd_sf"/>
</dbReference>
<proteinExistence type="inferred from homology"/>
<dbReference type="PRINTS" id="PR00039">
    <property type="entry name" value="HTHLYSR"/>
</dbReference>
<evidence type="ECO:0000259" key="5">
    <source>
        <dbReference type="PROSITE" id="PS50931"/>
    </source>
</evidence>
<keyword evidence="2" id="KW-0805">Transcription regulation</keyword>
<organism evidence="6 7">
    <name type="scientific">Arenimonas soli</name>
    <dbReference type="NCBI Taxonomy" id="2269504"/>
    <lineage>
        <taxon>Bacteria</taxon>
        <taxon>Pseudomonadati</taxon>
        <taxon>Pseudomonadota</taxon>
        <taxon>Gammaproteobacteria</taxon>
        <taxon>Lysobacterales</taxon>
        <taxon>Lysobacteraceae</taxon>
        <taxon>Arenimonas</taxon>
    </lineage>
</organism>
<dbReference type="SUPFAM" id="SSF53850">
    <property type="entry name" value="Periplasmic binding protein-like II"/>
    <property type="match status" value="1"/>
</dbReference>
<evidence type="ECO:0000313" key="6">
    <source>
        <dbReference type="EMBL" id="GGA79858.1"/>
    </source>
</evidence>
<dbReference type="PANTHER" id="PTHR30537:SF5">
    <property type="entry name" value="HTH-TYPE TRANSCRIPTIONAL ACTIVATOR TTDR-RELATED"/>
    <property type="match status" value="1"/>
</dbReference>
<evidence type="ECO:0000256" key="3">
    <source>
        <dbReference type="ARBA" id="ARBA00023125"/>
    </source>
</evidence>
<protein>
    <submittedName>
        <fullName evidence="6">Transcriptional regulator</fullName>
    </submittedName>
</protein>
<dbReference type="InterPro" id="IPR036390">
    <property type="entry name" value="WH_DNA-bd_sf"/>
</dbReference>
<name>A0ABQ1HKL4_9GAMM</name>
<evidence type="ECO:0000313" key="7">
    <source>
        <dbReference type="Proteomes" id="UP000623419"/>
    </source>
</evidence>
<dbReference type="Gene3D" id="1.10.10.10">
    <property type="entry name" value="Winged helix-like DNA-binding domain superfamily/Winged helix DNA-binding domain"/>
    <property type="match status" value="1"/>
</dbReference>
<keyword evidence="3" id="KW-0238">DNA-binding</keyword>
<evidence type="ECO:0000256" key="2">
    <source>
        <dbReference type="ARBA" id="ARBA00023015"/>
    </source>
</evidence>
<dbReference type="PROSITE" id="PS50931">
    <property type="entry name" value="HTH_LYSR"/>
    <property type="match status" value="1"/>
</dbReference>
<evidence type="ECO:0000256" key="1">
    <source>
        <dbReference type="ARBA" id="ARBA00009437"/>
    </source>
</evidence>
<reference evidence="7" key="1">
    <citation type="journal article" date="2019" name="Int. J. Syst. Evol. Microbiol.">
        <title>The Global Catalogue of Microorganisms (GCM) 10K type strain sequencing project: providing services to taxonomists for standard genome sequencing and annotation.</title>
        <authorList>
            <consortium name="The Broad Institute Genomics Platform"/>
            <consortium name="The Broad Institute Genome Sequencing Center for Infectious Disease"/>
            <person name="Wu L."/>
            <person name="Ma J."/>
        </authorList>
    </citation>
    <scope>NUCLEOTIDE SEQUENCE [LARGE SCALE GENOMIC DNA]</scope>
    <source>
        <strain evidence="7">CGMCC 1.15905</strain>
    </source>
</reference>
<dbReference type="Proteomes" id="UP000623419">
    <property type="component" value="Unassembled WGS sequence"/>
</dbReference>
<dbReference type="SUPFAM" id="SSF46785">
    <property type="entry name" value="Winged helix' DNA-binding domain"/>
    <property type="match status" value="1"/>
</dbReference>
<dbReference type="PANTHER" id="PTHR30537">
    <property type="entry name" value="HTH-TYPE TRANSCRIPTIONAL REGULATOR"/>
    <property type="match status" value="1"/>
</dbReference>
<keyword evidence="7" id="KW-1185">Reference proteome</keyword>
<dbReference type="InterPro" id="IPR058163">
    <property type="entry name" value="LysR-type_TF_proteobact-type"/>
</dbReference>
<dbReference type="InterPro" id="IPR005119">
    <property type="entry name" value="LysR_subst-bd"/>
</dbReference>
<dbReference type="EMBL" id="BMKC01000002">
    <property type="protein sequence ID" value="GGA79858.1"/>
    <property type="molecule type" value="Genomic_DNA"/>
</dbReference>
<dbReference type="Pfam" id="PF00126">
    <property type="entry name" value="HTH_1"/>
    <property type="match status" value="1"/>
</dbReference>
<gene>
    <name evidence="6" type="ORF">GCM10011521_17640</name>
</gene>
<feature type="domain" description="HTH lysR-type" evidence="5">
    <location>
        <begin position="27"/>
        <end position="84"/>
    </location>
</feature>
<evidence type="ECO:0000256" key="4">
    <source>
        <dbReference type="ARBA" id="ARBA00023163"/>
    </source>
</evidence>
<keyword evidence="4" id="KW-0804">Transcription</keyword>
<dbReference type="Pfam" id="PF03466">
    <property type="entry name" value="LysR_substrate"/>
    <property type="match status" value="1"/>
</dbReference>
<dbReference type="Gene3D" id="3.40.190.290">
    <property type="match status" value="1"/>
</dbReference>
<sequence length="330" mass="34835">MVRNPLIIPANVETLFAMSNKNPPPAHSLDDLLVFAAVAESEGFSAAARRLGVSKSMVSSAVSRLEARLGVRLLQRTTRRLSLTEAGYAALPHARQARSAAHDAEEAAVSLLASPRGLLRVNAPMSFGVLHLAPALGAFANQYPEVEVELVLDDRVVDLVGGDFDLAIRIGTLADSSLVASLLGRSSDVLVAHADYLARAGLPGEPADLAGHAALVYSLAATGPGWTFTRDGRSETVKVRGPLKANSSMALREAALQGLGIARLPLFVAGPDLAVNRLQRVLPGWALPEHGIHLVTSARGHQPRKVTAFADFLRGRIGSPPYWESGKAAP</sequence>
<dbReference type="InterPro" id="IPR000847">
    <property type="entry name" value="LysR_HTH_N"/>
</dbReference>
<dbReference type="CDD" id="cd08422">
    <property type="entry name" value="PBP2_CrgA_like"/>
    <property type="match status" value="1"/>
</dbReference>
<comment type="similarity">
    <text evidence="1">Belongs to the LysR transcriptional regulatory family.</text>
</comment>
<comment type="caution">
    <text evidence="6">The sequence shown here is derived from an EMBL/GenBank/DDBJ whole genome shotgun (WGS) entry which is preliminary data.</text>
</comment>